<dbReference type="GeneID" id="28978308"/>
<feature type="compositionally biased region" description="Low complexity" evidence="9">
    <location>
        <begin position="395"/>
        <end position="404"/>
    </location>
</feature>
<dbReference type="Gene3D" id="1.25.10.10">
    <property type="entry name" value="Leucine-rich Repeat Variant"/>
    <property type="match status" value="1"/>
</dbReference>
<feature type="compositionally biased region" description="Polar residues" evidence="9">
    <location>
        <begin position="688"/>
        <end position="698"/>
    </location>
</feature>
<feature type="region of interest" description="Disordered" evidence="9">
    <location>
        <begin position="1037"/>
        <end position="1102"/>
    </location>
</feature>
<dbReference type="Proteomes" id="UP000053890">
    <property type="component" value="Unassembled WGS sequence"/>
</dbReference>
<dbReference type="EMBL" id="KQ474085">
    <property type="protein sequence ID" value="KPV72762.1"/>
    <property type="molecule type" value="Genomic_DNA"/>
</dbReference>
<dbReference type="PANTHER" id="PTHR24006:SF687">
    <property type="entry name" value="UBIQUITIN CARBOXYL-TERMINAL HYDROLASE 10"/>
    <property type="match status" value="1"/>
</dbReference>
<dbReference type="OrthoDB" id="429671at2759"/>
<evidence type="ECO:0000256" key="3">
    <source>
        <dbReference type="ARBA" id="ARBA00022670"/>
    </source>
</evidence>
<dbReference type="InterPro" id="IPR038765">
    <property type="entry name" value="Papain-like_cys_pep_sf"/>
</dbReference>
<feature type="compositionally biased region" description="Low complexity" evidence="9">
    <location>
        <begin position="699"/>
        <end position="718"/>
    </location>
</feature>
<feature type="repeat" description="Pumilio" evidence="8">
    <location>
        <begin position="1640"/>
        <end position="1675"/>
    </location>
</feature>
<feature type="compositionally biased region" description="Polar residues" evidence="9">
    <location>
        <begin position="736"/>
        <end position="752"/>
    </location>
</feature>
<feature type="compositionally biased region" description="Low complexity" evidence="9">
    <location>
        <begin position="569"/>
        <end position="581"/>
    </location>
</feature>
<dbReference type="RefSeq" id="XP_018268811.1">
    <property type="nucleotide sequence ID" value="XM_018417860.1"/>
</dbReference>
<dbReference type="GO" id="GO:0003723">
    <property type="term" value="F:RNA binding"/>
    <property type="evidence" value="ECO:0007669"/>
    <property type="project" value="InterPro"/>
</dbReference>
<dbReference type="InterPro" id="IPR050164">
    <property type="entry name" value="Peptidase_C19"/>
</dbReference>
<evidence type="ECO:0000256" key="9">
    <source>
        <dbReference type="SAM" id="MobiDB-lite"/>
    </source>
</evidence>
<feature type="region of interest" description="Disordered" evidence="9">
    <location>
        <begin position="317"/>
        <end position="590"/>
    </location>
</feature>
<feature type="region of interest" description="Disordered" evidence="9">
    <location>
        <begin position="1114"/>
        <end position="1207"/>
    </location>
</feature>
<feature type="region of interest" description="Disordered" evidence="9">
    <location>
        <begin position="1360"/>
        <end position="1437"/>
    </location>
</feature>
<dbReference type="InterPro" id="IPR028889">
    <property type="entry name" value="USP"/>
</dbReference>
<evidence type="ECO:0000256" key="8">
    <source>
        <dbReference type="PROSITE-ProRule" id="PRU00317"/>
    </source>
</evidence>
<proteinExistence type="predicted"/>
<evidence type="ECO:0000256" key="2">
    <source>
        <dbReference type="ARBA" id="ARBA00012759"/>
    </source>
</evidence>
<evidence type="ECO:0000256" key="7">
    <source>
        <dbReference type="ARBA" id="ARBA00022807"/>
    </source>
</evidence>
<dbReference type="PROSITE" id="PS50302">
    <property type="entry name" value="PUM"/>
    <property type="match status" value="2"/>
</dbReference>
<evidence type="ECO:0000256" key="5">
    <source>
        <dbReference type="ARBA" id="ARBA00022786"/>
    </source>
</evidence>
<feature type="compositionally biased region" description="Low complexity" evidence="9">
    <location>
        <begin position="1414"/>
        <end position="1433"/>
    </location>
</feature>
<dbReference type="GO" id="GO:0005634">
    <property type="term" value="C:nucleus"/>
    <property type="evidence" value="ECO:0007669"/>
    <property type="project" value="TreeGrafter"/>
</dbReference>
<dbReference type="Pfam" id="PF00806">
    <property type="entry name" value="PUF"/>
    <property type="match status" value="2"/>
</dbReference>
<keyword evidence="6" id="KW-0378">Hydrolase</keyword>
<dbReference type="InterPro" id="IPR011989">
    <property type="entry name" value="ARM-like"/>
</dbReference>
<dbReference type="Gene3D" id="3.90.70.10">
    <property type="entry name" value="Cysteine proteinases"/>
    <property type="match status" value="1"/>
</dbReference>
<dbReference type="GO" id="GO:0006508">
    <property type="term" value="P:proteolysis"/>
    <property type="evidence" value="ECO:0007669"/>
    <property type="project" value="UniProtKB-KW"/>
</dbReference>
<comment type="catalytic activity">
    <reaction evidence="1">
        <text>Thiol-dependent hydrolysis of ester, thioester, amide, peptide and isopeptide bonds formed by the C-terminal Gly of ubiquitin (a 76-residue protein attached to proteins as an intracellular targeting signal).</text>
        <dbReference type="EC" id="3.4.19.12"/>
    </reaction>
</comment>
<feature type="compositionally biased region" description="Low complexity" evidence="9">
    <location>
        <begin position="144"/>
        <end position="158"/>
    </location>
</feature>
<feature type="compositionally biased region" description="Basic and acidic residues" evidence="9">
    <location>
        <begin position="802"/>
        <end position="815"/>
    </location>
</feature>
<keyword evidence="7" id="KW-0788">Thiol protease</keyword>
<feature type="compositionally biased region" description="Pro residues" evidence="9">
    <location>
        <begin position="181"/>
        <end position="190"/>
    </location>
</feature>
<feature type="compositionally biased region" description="Low complexity" evidence="9">
    <location>
        <begin position="324"/>
        <end position="338"/>
    </location>
</feature>
<dbReference type="EC" id="3.4.19.12" evidence="2"/>
<feature type="region of interest" description="Disordered" evidence="9">
    <location>
        <begin position="802"/>
        <end position="844"/>
    </location>
</feature>
<feature type="compositionally biased region" description="Low complexity" evidence="9">
    <location>
        <begin position="251"/>
        <end position="260"/>
    </location>
</feature>
<dbReference type="InterPro" id="IPR033133">
    <property type="entry name" value="PUM-HD"/>
</dbReference>
<dbReference type="PROSITE" id="PS00972">
    <property type="entry name" value="USP_1"/>
    <property type="match status" value="1"/>
</dbReference>
<keyword evidence="5" id="KW-0833">Ubl conjugation pathway</keyword>
<feature type="region of interest" description="Disordered" evidence="9">
    <location>
        <begin position="1228"/>
        <end position="1284"/>
    </location>
</feature>
<feature type="region of interest" description="Disordered" evidence="9">
    <location>
        <begin position="1454"/>
        <end position="1518"/>
    </location>
</feature>
<gene>
    <name evidence="12" type="ORF">RHOBADRAFT_55453</name>
</gene>
<feature type="domain" description="PUM-HD" evidence="11">
    <location>
        <begin position="1542"/>
        <end position="1890"/>
    </location>
</feature>
<dbReference type="SUPFAM" id="SSF54001">
    <property type="entry name" value="Cysteine proteinases"/>
    <property type="match status" value="1"/>
</dbReference>
<evidence type="ECO:0000313" key="12">
    <source>
        <dbReference type="EMBL" id="KPV72762.1"/>
    </source>
</evidence>
<dbReference type="GO" id="GO:0016579">
    <property type="term" value="P:protein deubiquitination"/>
    <property type="evidence" value="ECO:0007669"/>
    <property type="project" value="InterPro"/>
</dbReference>
<feature type="compositionally biased region" description="Low complexity" evidence="9">
    <location>
        <begin position="379"/>
        <end position="388"/>
    </location>
</feature>
<feature type="compositionally biased region" description="Low complexity" evidence="9">
    <location>
        <begin position="1116"/>
        <end position="1139"/>
    </location>
</feature>
<keyword evidence="4" id="KW-0677">Repeat</keyword>
<feature type="compositionally biased region" description="Low complexity" evidence="9">
    <location>
        <begin position="493"/>
        <end position="522"/>
    </location>
</feature>
<feature type="compositionally biased region" description="Low complexity" evidence="9">
    <location>
        <begin position="530"/>
        <end position="540"/>
    </location>
</feature>
<feature type="compositionally biased region" description="Pro residues" evidence="9">
    <location>
        <begin position="1"/>
        <end position="11"/>
    </location>
</feature>
<dbReference type="InterPro" id="IPR001394">
    <property type="entry name" value="Peptidase_C19_UCH"/>
</dbReference>
<feature type="compositionally biased region" description="Low complexity" evidence="9">
    <location>
        <begin position="12"/>
        <end position="32"/>
    </location>
</feature>
<feature type="compositionally biased region" description="Low complexity" evidence="9">
    <location>
        <begin position="1187"/>
        <end position="1202"/>
    </location>
</feature>
<keyword evidence="3" id="KW-0645">Protease</keyword>
<feature type="repeat" description="Pumilio" evidence="8">
    <location>
        <begin position="1604"/>
        <end position="1639"/>
    </location>
</feature>
<dbReference type="PROSITE" id="PS50235">
    <property type="entry name" value="USP_3"/>
    <property type="match status" value="1"/>
</dbReference>
<dbReference type="GO" id="GO:0005829">
    <property type="term" value="C:cytosol"/>
    <property type="evidence" value="ECO:0007669"/>
    <property type="project" value="TreeGrafter"/>
</dbReference>
<dbReference type="STRING" id="578459.A0A0P9ITM4"/>
<dbReference type="InterPro" id="IPR001313">
    <property type="entry name" value="Pumilio_RNA-bd_rpt"/>
</dbReference>
<dbReference type="CDD" id="cd02257">
    <property type="entry name" value="Peptidase_C19"/>
    <property type="match status" value="1"/>
</dbReference>
<evidence type="ECO:0000259" key="11">
    <source>
        <dbReference type="PROSITE" id="PS50303"/>
    </source>
</evidence>
<evidence type="ECO:0000256" key="1">
    <source>
        <dbReference type="ARBA" id="ARBA00000707"/>
    </source>
</evidence>
<evidence type="ECO:0000256" key="4">
    <source>
        <dbReference type="ARBA" id="ARBA00022737"/>
    </source>
</evidence>
<reference evidence="12 13" key="1">
    <citation type="journal article" date="2015" name="Front. Microbiol.">
        <title>Genome sequence of the plant growth promoting endophytic yeast Rhodotorula graminis WP1.</title>
        <authorList>
            <person name="Firrincieli A."/>
            <person name="Otillar R."/>
            <person name="Salamov A."/>
            <person name="Schmutz J."/>
            <person name="Khan Z."/>
            <person name="Redman R.S."/>
            <person name="Fleck N.D."/>
            <person name="Lindquist E."/>
            <person name="Grigoriev I.V."/>
            <person name="Doty S.L."/>
        </authorList>
    </citation>
    <scope>NUCLEOTIDE SEQUENCE [LARGE SCALE GENOMIC DNA]</scope>
    <source>
        <strain evidence="12 13">WP1</strain>
    </source>
</reference>
<evidence type="ECO:0000256" key="6">
    <source>
        <dbReference type="ARBA" id="ARBA00022801"/>
    </source>
</evidence>
<feature type="compositionally biased region" description="Low complexity" evidence="9">
    <location>
        <begin position="432"/>
        <end position="484"/>
    </location>
</feature>
<feature type="compositionally biased region" description="Low complexity" evidence="9">
    <location>
        <begin position="1077"/>
        <end position="1102"/>
    </location>
</feature>
<dbReference type="PANTHER" id="PTHR24006">
    <property type="entry name" value="UBIQUITIN CARBOXYL-TERMINAL HYDROLASE"/>
    <property type="match status" value="1"/>
</dbReference>
<feature type="region of interest" description="Disordered" evidence="9">
    <location>
        <begin position="688"/>
        <end position="763"/>
    </location>
</feature>
<dbReference type="SUPFAM" id="SSF48371">
    <property type="entry name" value="ARM repeat"/>
    <property type="match status" value="1"/>
</dbReference>
<feature type="region of interest" description="Disordered" evidence="9">
    <location>
        <begin position="1"/>
        <end position="55"/>
    </location>
</feature>
<name>A0A0P9ITM4_RHOGW</name>
<dbReference type="InterPro" id="IPR018200">
    <property type="entry name" value="USP_CS"/>
</dbReference>
<evidence type="ECO:0000259" key="10">
    <source>
        <dbReference type="PROSITE" id="PS50235"/>
    </source>
</evidence>
<dbReference type="GO" id="GO:0004843">
    <property type="term" value="F:cysteine-type deubiquitinase activity"/>
    <property type="evidence" value="ECO:0007669"/>
    <property type="project" value="UniProtKB-EC"/>
</dbReference>
<feature type="compositionally biased region" description="Gly residues" evidence="9">
    <location>
        <begin position="1508"/>
        <end position="1517"/>
    </location>
</feature>
<dbReference type="InterPro" id="IPR016024">
    <property type="entry name" value="ARM-type_fold"/>
</dbReference>
<sequence length="1892" mass="196729">MAAPSPGPSRQPTPSSSRSLSASAAAHATQASKLNPNVASFSFAHNDPQHSHAAHQVHFQPHAVPSSFAPGAYDGSFPISSTAQHAASAQGGMYGMAAAGGGYHHYPISSSGSAYGAGPMQQHQQPPPPPQGWAAKGPQGGWGQQQQGEYGQQQQQQHHTMHHHHPQQHPAHAQSPYFSQHPPPPPPPPSQSRLHAGPGAPPNGIYLPLQHNGPHHLAAAVAAAGYPPVGAAGSAVSPVPAALHLPPGAAAALSPHLQHQQPPPSMHPHASAALLPPFSPQRPHPSSVAPQILPAPSLPVSPASPLPPPSHVPLVVPPSPLPPASTSSTASPASSVAPIRDEPITVAADVPHPAPSALSGTPPRPTRRRRSRLPPPAGLPALTFAPGLRRPRGFAAASSASSSSKAHDQAQTTRFRVADSLKKSVGGGGGKSTPSTPSKPEARSPTLAPSAPAAPAAASSSAPAPVAVPQTPKQPAAEVSAPAEPAEPPREPSTPAAAPAPATPAASSAPAPVPVAAAEPATPSAPTPLSPSAAPATPKSPAGPPVRKSWADLVRPPPGSAPPSLSNGLSPISASTSSLTSPPTPQPPAGSLAALLALPLAHAHYPAPPVPRGLINNGNLCFANAILQALVYCGDLWNLMGMVERGSKKDLREAMGASVTGAKEGKGEKSVVEAMIAFLAEFRNASSSTAPAFDPSQNTSSSASASASASASTSGATTPKNNNVHPLSSSVSSSSGANHPNLSGSGSGSTPAPLSPTPIHDALRHNPRFDAMRRGTQEDAEEFLGFFLETLHEEVLGILEEQERKEKKGKAKEEAGAGAGGGGDEGWNEVGSKGRVATTRTTETKESPLGRIFGGKLRSVLRCPGQKDSVTIEPFQRLQLDIQPEHVLSIEDALRNLTASESLPDFVSSRGVRTQDATKHVQLDALPPVLILHLKRFLFDEVGGVQKSGKKVAYGTELTIDERVLSAPLRQQVGKDGARYELFGVVYHHGLYASGGHYTVAVRRGYHSSQWVELDDTHLYPLSPAEVSVSLAHAKSRRWETAGGGPARSGIEDSEGGDHNERAVAMPSPGPSPPPDSTSLPSTSTTPTPTSRAPRPVAPVPVELEPSQVAVRRAVSGPVASSPSSPFPSSSLSPISHPAPVRPSPLHPHRVQQHPPSPINGGPSPSNRHLAPPSPATSLAHLDVPASPTTSTPSRPDDPVTSLGGRRTPFFMIAPHVEWTGRGLERHEELEGRSASRGAGSSGVGGPARRFGVGGENDRPGEEGEASGPRFDAEEGPSVAGRPGRRVEPAALARNVAEVNPLDLANLVTALTSRVDELESFVGDLSHRLHVLETTAPQLAAQGGPPTTFLPRHHSLVPRFASPMPRSMPPFPPSFPHTFPDGSYRAEQHHHRVSPNGDEFTPPASPQVHPQQGSPALSRTSSLLSSSSSSAPLGRHAPRERVASFGPLHFSPFEAHSSSSAPQPVGLGPARQPPFHPGLASSASSSMGGWAGGGSRERSASMADLSSGSGGGSGREGVGVDFQAEQTALHHRSISLGGPFYPRPPLLRQAPLPNYRDLLDTDADIDCEGFVRRILAHNDQQCSLFLQQRVRGTSQEKRQELFDAIGRHVLELSVSKFGNFLVSRCLETGDSALAQAYEDALVDHFLQLSLDSFGCHVVQKLLDCGGSTTKDKVIAELLPHPNVLTTKSSVHVVNRILTTPNSPAFFERLADLGTGQWASIVKDDGGSLVVQHMLEDWAPTASSVVAREILDGLDEVARTPSGSFIVTHLLDRNTLPFCVKTMQHAPQLALHPFGAKVVDKCMRSSRAGPAGIGKFVRDITTSSGDKPPLLVGIASHAQGAQLLVNLLTGHAAPDRDKDTLGRTILEQEGALIGLGGPHGARVVRLCRTALVG</sequence>
<feature type="region of interest" description="Disordered" evidence="9">
    <location>
        <begin position="114"/>
        <end position="211"/>
    </location>
</feature>
<dbReference type="PROSITE" id="PS00973">
    <property type="entry name" value="USP_2"/>
    <property type="match status" value="1"/>
</dbReference>
<organism evidence="12 13">
    <name type="scientific">Rhodotorula graminis (strain WP1)</name>
    <dbReference type="NCBI Taxonomy" id="578459"/>
    <lineage>
        <taxon>Eukaryota</taxon>
        <taxon>Fungi</taxon>
        <taxon>Dikarya</taxon>
        <taxon>Basidiomycota</taxon>
        <taxon>Pucciniomycotina</taxon>
        <taxon>Microbotryomycetes</taxon>
        <taxon>Sporidiobolales</taxon>
        <taxon>Sporidiobolaceae</taxon>
        <taxon>Rhodotorula</taxon>
    </lineage>
</organism>
<dbReference type="SMART" id="SM00025">
    <property type="entry name" value="Pumilio"/>
    <property type="match status" value="3"/>
</dbReference>
<accession>A0A0P9ITM4</accession>
<dbReference type="Pfam" id="PF00443">
    <property type="entry name" value="UCH"/>
    <property type="match status" value="1"/>
</dbReference>
<protein>
    <recommendedName>
        <fullName evidence="2">ubiquitinyl hydrolase 1</fullName>
        <ecNumber evidence="2">3.4.19.12</ecNumber>
    </recommendedName>
</protein>
<feature type="region of interest" description="Disordered" evidence="9">
    <location>
        <begin position="251"/>
        <end position="293"/>
    </location>
</feature>
<keyword evidence="13" id="KW-1185">Reference proteome</keyword>
<feature type="domain" description="USP" evidence="10">
    <location>
        <begin position="612"/>
        <end position="1042"/>
    </location>
</feature>
<feature type="compositionally biased region" description="Pro residues" evidence="9">
    <location>
        <begin position="1366"/>
        <end position="1375"/>
    </location>
</feature>
<dbReference type="PROSITE" id="PS50303">
    <property type="entry name" value="PUM_HD"/>
    <property type="match status" value="1"/>
</dbReference>
<evidence type="ECO:0000313" key="13">
    <source>
        <dbReference type="Proteomes" id="UP000053890"/>
    </source>
</evidence>